<feature type="domain" description="Alpha/beta hydrolase fold-3" evidence="3">
    <location>
        <begin position="114"/>
        <end position="356"/>
    </location>
</feature>
<reference evidence="4 5" key="1">
    <citation type="submission" date="2024-05" db="EMBL/GenBank/DDBJ databases">
        <title>A draft genome resource for the thread blight pathogen Marasmius tenuissimus strain MS-2.</title>
        <authorList>
            <person name="Yulfo-Soto G.E."/>
            <person name="Baruah I.K."/>
            <person name="Amoako-Attah I."/>
            <person name="Bukari Y."/>
            <person name="Meinhardt L.W."/>
            <person name="Bailey B.A."/>
            <person name="Cohen S.P."/>
        </authorList>
    </citation>
    <scope>NUCLEOTIDE SEQUENCE [LARGE SCALE GENOMIC DNA]</scope>
    <source>
        <strain evidence="4 5">MS-2</strain>
    </source>
</reference>
<dbReference type="InterPro" id="IPR013094">
    <property type="entry name" value="AB_hydrolase_3"/>
</dbReference>
<keyword evidence="5" id="KW-1185">Reference proteome</keyword>
<feature type="compositionally biased region" description="Low complexity" evidence="2">
    <location>
        <begin position="1"/>
        <end position="28"/>
    </location>
</feature>
<evidence type="ECO:0000313" key="5">
    <source>
        <dbReference type="Proteomes" id="UP001437256"/>
    </source>
</evidence>
<dbReference type="EMBL" id="JBBXMP010000216">
    <property type="protein sequence ID" value="KAL0059601.1"/>
    <property type="molecule type" value="Genomic_DNA"/>
</dbReference>
<keyword evidence="1" id="KW-0378">Hydrolase</keyword>
<evidence type="ECO:0000313" key="4">
    <source>
        <dbReference type="EMBL" id="KAL0059601.1"/>
    </source>
</evidence>
<dbReference type="Gene3D" id="3.40.50.1820">
    <property type="entry name" value="alpha/beta hydrolase"/>
    <property type="match status" value="1"/>
</dbReference>
<comment type="caution">
    <text evidence="4">The sequence shown here is derived from an EMBL/GenBank/DDBJ whole genome shotgun (WGS) entry which is preliminary data.</text>
</comment>
<dbReference type="InterPro" id="IPR050300">
    <property type="entry name" value="GDXG_lipolytic_enzyme"/>
</dbReference>
<feature type="region of interest" description="Disordered" evidence="2">
    <location>
        <begin position="1"/>
        <end position="33"/>
    </location>
</feature>
<dbReference type="InterPro" id="IPR029058">
    <property type="entry name" value="AB_hydrolase_fold"/>
</dbReference>
<evidence type="ECO:0000256" key="2">
    <source>
        <dbReference type="SAM" id="MobiDB-lite"/>
    </source>
</evidence>
<protein>
    <recommendedName>
        <fullName evidence="3">Alpha/beta hydrolase fold-3 domain-containing protein</fullName>
    </recommendedName>
</protein>
<dbReference type="PANTHER" id="PTHR48081:SF8">
    <property type="entry name" value="ALPHA_BETA HYDROLASE FOLD-3 DOMAIN-CONTAINING PROTEIN-RELATED"/>
    <property type="match status" value="1"/>
</dbReference>
<dbReference type="PANTHER" id="PTHR48081">
    <property type="entry name" value="AB HYDROLASE SUPERFAMILY PROTEIN C4A8.06C"/>
    <property type="match status" value="1"/>
</dbReference>
<dbReference type="Proteomes" id="UP001437256">
    <property type="component" value="Unassembled WGS sequence"/>
</dbReference>
<name>A0ABR2ZD71_9AGAR</name>
<organism evidence="4 5">
    <name type="scientific">Marasmius tenuissimus</name>
    <dbReference type="NCBI Taxonomy" id="585030"/>
    <lineage>
        <taxon>Eukaryota</taxon>
        <taxon>Fungi</taxon>
        <taxon>Dikarya</taxon>
        <taxon>Basidiomycota</taxon>
        <taxon>Agaricomycotina</taxon>
        <taxon>Agaricomycetes</taxon>
        <taxon>Agaricomycetidae</taxon>
        <taxon>Agaricales</taxon>
        <taxon>Marasmiineae</taxon>
        <taxon>Marasmiaceae</taxon>
        <taxon>Marasmius</taxon>
    </lineage>
</organism>
<evidence type="ECO:0000256" key="1">
    <source>
        <dbReference type="ARBA" id="ARBA00022801"/>
    </source>
</evidence>
<accession>A0ABR2ZD71</accession>
<sequence length="381" mass="41736">MANASIDGHSDSDAASSSATATSSITITHHTERSRRLSLLQSVMRPFKQYLSKTNEPHDPGSPQLTPHKLCAKTCSVSERQVDGIFIYDVEPNQPIERHPDTPGTSPDTKLRIYYIAGGSWRDPPPPHHWKFIAKLASTLPQTTVTLISPPLAPHETAPTVFPKLLSLYETMMSESRAKGERVVWAGDSSGGNLVLCLVAEALRLGNTTSQTSDSKSSEDKGNFTEIEQKPLAERKGMYPPLPAPAALLLISPSVDGKRDNPDIGKLAEDDPVLIAPQSAQFAADWAGEWSLDDERISPALDESLGQLLFEHGVKVHGVTAGYDILAPDAIKLRDKLGTAGVEGKWLHWEKQFHCFPIAWTYGLPESQQGLEWILEVLREV</sequence>
<dbReference type="SUPFAM" id="SSF53474">
    <property type="entry name" value="alpha/beta-Hydrolases"/>
    <property type="match status" value="1"/>
</dbReference>
<evidence type="ECO:0000259" key="3">
    <source>
        <dbReference type="Pfam" id="PF07859"/>
    </source>
</evidence>
<proteinExistence type="predicted"/>
<gene>
    <name evidence="4" type="ORF">AAF712_013652</name>
</gene>
<dbReference type="Pfam" id="PF07859">
    <property type="entry name" value="Abhydrolase_3"/>
    <property type="match status" value="1"/>
</dbReference>